<evidence type="ECO:0000313" key="3">
    <source>
        <dbReference type="Proteomes" id="UP000233534"/>
    </source>
</evidence>
<dbReference type="Proteomes" id="UP000233534">
    <property type="component" value="Chromosome"/>
</dbReference>
<gene>
    <name evidence="2" type="ORF">B9R14_02755</name>
    <name evidence="1" type="ORF">HVS_00145</name>
</gene>
<name>A0A2K9DXZ8_9FIRM</name>
<dbReference type="EMBL" id="CP025197">
    <property type="protein sequence ID" value="AUG56019.1"/>
    <property type="molecule type" value="Genomic_DNA"/>
</dbReference>
<dbReference type="KEGG" id="hsc:HVS_00145"/>
<dbReference type="OrthoDB" id="2085778at2"/>
<reference evidence="1 3" key="1">
    <citation type="submission" date="2017-12" db="EMBL/GenBank/DDBJ databases">
        <title>Complete genome sequence of Herbivorax saccincola GGR1, a novel Cellulosome-producing hydrolytic bacterium in a thermophilic biogas plant, established by Illumina and Nanopore MinION sequencing.</title>
        <authorList>
            <person name="Pechtl A."/>
            <person name="Ruckert C."/>
            <person name="Koeck D.E."/>
            <person name="Maus I."/>
            <person name="Winkler A."/>
            <person name="Kalinowski J."/>
            <person name="Puhler A."/>
            <person name="Schwarz W.W."/>
            <person name="Zverlov V.V."/>
            <person name="Schluter A."/>
            <person name="Liebl W."/>
        </authorList>
    </citation>
    <scope>NUCLEOTIDE SEQUENCE [LARGE SCALE GENOMIC DNA]</scope>
    <source>
        <strain evidence="1">GGR1</strain>
        <strain evidence="3">SR1</strain>
    </source>
</reference>
<dbReference type="EMBL" id="NEMB01000003">
    <property type="protein sequence ID" value="PQQ65793.1"/>
    <property type="molecule type" value="Genomic_DNA"/>
</dbReference>
<sequence>MDYMKYKLIRESIRFIELCQMHVLENRMEIKMYDAMTNIKINFLKDMMEEEKTNTFLKGRFFNKINDLLRIDSFIHSCYCSKKANV</sequence>
<evidence type="ECO:0000313" key="2">
    <source>
        <dbReference type="EMBL" id="PQQ65793.1"/>
    </source>
</evidence>
<organism evidence="1 3">
    <name type="scientific">Acetivibrio saccincola</name>
    <dbReference type="NCBI Taxonomy" id="1677857"/>
    <lineage>
        <taxon>Bacteria</taxon>
        <taxon>Bacillati</taxon>
        <taxon>Bacillota</taxon>
        <taxon>Clostridia</taxon>
        <taxon>Eubacteriales</taxon>
        <taxon>Oscillospiraceae</taxon>
        <taxon>Acetivibrio</taxon>
    </lineage>
</organism>
<accession>A0A2K9DXZ8</accession>
<reference evidence="2 4" key="2">
    <citation type="journal article" date="2018" name="Syst. Appl. Microbiol.">
        <title>Characterization and high-quality draft genome sequence of Herbivorax saccincola A7, an anaerobic, alkaliphilic, thermophilic, cellulolytic, and xylanolytic bacterium.</title>
        <authorList>
            <person name="Aikawa S."/>
            <person name="Baramee S."/>
            <person name="Sermsathanaswadi J."/>
            <person name="Thianheng P."/>
            <person name="Tachaapaikoon C."/>
            <person name="Shikata A."/>
            <person name="Waeonukul R."/>
            <person name="Pason P."/>
            <person name="Ratanakhanokchai K."/>
            <person name="Kosugi A."/>
        </authorList>
    </citation>
    <scope>NUCLEOTIDE SEQUENCE [LARGE SCALE GENOMIC DNA]</scope>
    <source>
        <strain evidence="2 4">A7</strain>
    </source>
</reference>
<dbReference type="AlphaFoldDB" id="A0A2K9DXZ8"/>
<evidence type="ECO:0000313" key="4">
    <source>
        <dbReference type="Proteomes" id="UP000239720"/>
    </source>
</evidence>
<dbReference type="Proteomes" id="UP000239720">
    <property type="component" value="Unassembled WGS sequence"/>
</dbReference>
<dbReference type="RefSeq" id="WP_101298465.1">
    <property type="nucleotide sequence ID" value="NZ_CP025197.1"/>
</dbReference>
<proteinExistence type="predicted"/>
<keyword evidence="3" id="KW-1185">Reference proteome</keyword>
<protein>
    <submittedName>
        <fullName evidence="1">Uncharacterized protein</fullName>
    </submittedName>
</protein>
<evidence type="ECO:0000313" key="1">
    <source>
        <dbReference type="EMBL" id="AUG56019.1"/>
    </source>
</evidence>